<dbReference type="OrthoDB" id="10328116at2759"/>
<dbReference type="AlphaFoldDB" id="A0A4U5MTJ4"/>
<evidence type="ECO:0008006" key="3">
    <source>
        <dbReference type="Google" id="ProtNLM"/>
    </source>
</evidence>
<comment type="caution">
    <text evidence="1">The sequence shown here is derived from an EMBL/GenBank/DDBJ whole genome shotgun (WGS) entry which is preliminary data.</text>
</comment>
<dbReference type="EMBL" id="AZBU02000006">
    <property type="protein sequence ID" value="TKR73089.1"/>
    <property type="molecule type" value="Genomic_DNA"/>
</dbReference>
<protein>
    <recommendedName>
        <fullName evidence="3">F-box associated domain-containing protein</fullName>
    </recommendedName>
</protein>
<sequence length="274" mass="31821">MSCRSLFSCSSASSRDDRLQHMLPFNASLILPECDPDNAYLQVTDPQRPDMKCDINHYGYIEDFDVCQNPTAIIARGQWSNSETNRPKFLSTIKGIAKMHINTLTIRYVSFKKRQHEYSKSLLNSINPASLHNVNVYNVRSCDQELTKLLKRLMTNGTLEHLMIATCSLTKDFSKILWKWLQIGEWRYVELSKVEGPHFDASFLKKLIDWWMQKGAGVSRTVSIDLTIYGNEDLVLFNSFLFNGKCYFREHPTVRKSYVTIQRDGWTHFDIQMV</sequence>
<reference evidence="1 2" key="1">
    <citation type="journal article" date="2015" name="Genome Biol.">
        <title>Comparative genomics of Steinernema reveals deeply conserved gene regulatory networks.</title>
        <authorList>
            <person name="Dillman A.R."/>
            <person name="Macchietto M."/>
            <person name="Porter C.F."/>
            <person name="Rogers A."/>
            <person name="Williams B."/>
            <person name="Antoshechkin I."/>
            <person name="Lee M.M."/>
            <person name="Goodwin Z."/>
            <person name="Lu X."/>
            <person name="Lewis E.E."/>
            <person name="Goodrich-Blair H."/>
            <person name="Stock S.P."/>
            <person name="Adams B.J."/>
            <person name="Sternberg P.W."/>
            <person name="Mortazavi A."/>
        </authorList>
    </citation>
    <scope>NUCLEOTIDE SEQUENCE [LARGE SCALE GENOMIC DNA]</scope>
    <source>
        <strain evidence="1 2">ALL</strain>
    </source>
</reference>
<evidence type="ECO:0000313" key="1">
    <source>
        <dbReference type="EMBL" id="TKR73089.1"/>
    </source>
</evidence>
<name>A0A4U5MTJ4_STECR</name>
<gene>
    <name evidence="1" type="ORF">L596_020440</name>
</gene>
<organism evidence="1 2">
    <name type="scientific">Steinernema carpocapsae</name>
    <name type="common">Entomopathogenic nematode</name>
    <dbReference type="NCBI Taxonomy" id="34508"/>
    <lineage>
        <taxon>Eukaryota</taxon>
        <taxon>Metazoa</taxon>
        <taxon>Ecdysozoa</taxon>
        <taxon>Nematoda</taxon>
        <taxon>Chromadorea</taxon>
        <taxon>Rhabditida</taxon>
        <taxon>Tylenchina</taxon>
        <taxon>Panagrolaimomorpha</taxon>
        <taxon>Strongyloidoidea</taxon>
        <taxon>Steinernematidae</taxon>
        <taxon>Steinernema</taxon>
    </lineage>
</organism>
<accession>A0A4U5MTJ4</accession>
<evidence type="ECO:0000313" key="2">
    <source>
        <dbReference type="Proteomes" id="UP000298663"/>
    </source>
</evidence>
<dbReference type="Proteomes" id="UP000298663">
    <property type="component" value="Unassembled WGS sequence"/>
</dbReference>
<reference evidence="1 2" key="2">
    <citation type="journal article" date="2019" name="G3 (Bethesda)">
        <title>Hybrid Assembly of the Genome of the Entomopathogenic Nematode Steinernema carpocapsae Identifies the X-Chromosome.</title>
        <authorList>
            <person name="Serra L."/>
            <person name="Macchietto M."/>
            <person name="Macias-Munoz A."/>
            <person name="McGill C.J."/>
            <person name="Rodriguez I.M."/>
            <person name="Rodriguez B."/>
            <person name="Murad R."/>
            <person name="Mortazavi A."/>
        </authorList>
    </citation>
    <scope>NUCLEOTIDE SEQUENCE [LARGE SCALE GENOMIC DNA]</scope>
    <source>
        <strain evidence="1 2">ALL</strain>
    </source>
</reference>
<keyword evidence="2" id="KW-1185">Reference proteome</keyword>
<proteinExistence type="predicted"/>